<protein>
    <submittedName>
        <fullName evidence="2">Uncharacterized protein</fullName>
    </submittedName>
</protein>
<sequence>MALTTTPNAPRGWPFPPVKRRNKQKSGQSAQGVVEASGTGGRCLLLLAHIEGPRGEMDAVLAVHRKLRDGRRRLRTE</sequence>
<comment type="caution">
    <text evidence="2">The sequence shown here is derived from an EMBL/GenBank/DDBJ whole genome shotgun (WGS) entry which is preliminary data.</text>
</comment>
<gene>
    <name evidence="2" type="ORF">NDU88_002641</name>
</gene>
<evidence type="ECO:0000256" key="1">
    <source>
        <dbReference type="SAM" id="MobiDB-lite"/>
    </source>
</evidence>
<evidence type="ECO:0000313" key="3">
    <source>
        <dbReference type="Proteomes" id="UP001066276"/>
    </source>
</evidence>
<reference evidence="2" key="1">
    <citation type="journal article" date="2022" name="bioRxiv">
        <title>Sequencing and chromosome-scale assembly of the giantPleurodeles waltlgenome.</title>
        <authorList>
            <person name="Brown T."/>
            <person name="Elewa A."/>
            <person name="Iarovenko S."/>
            <person name="Subramanian E."/>
            <person name="Araus A.J."/>
            <person name="Petzold A."/>
            <person name="Susuki M."/>
            <person name="Suzuki K.-i.T."/>
            <person name="Hayashi T."/>
            <person name="Toyoda A."/>
            <person name="Oliveira C."/>
            <person name="Osipova E."/>
            <person name="Leigh N.D."/>
            <person name="Simon A."/>
            <person name="Yun M.H."/>
        </authorList>
    </citation>
    <scope>NUCLEOTIDE SEQUENCE</scope>
    <source>
        <strain evidence="2">20211129_DDA</strain>
        <tissue evidence="2">Liver</tissue>
    </source>
</reference>
<keyword evidence="3" id="KW-1185">Reference proteome</keyword>
<organism evidence="2 3">
    <name type="scientific">Pleurodeles waltl</name>
    <name type="common">Iberian ribbed newt</name>
    <dbReference type="NCBI Taxonomy" id="8319"/>
    <lineage>
        <taxon>Eukaryota</taxon>
        <taxon>Metazoa</taxon>
        <taxon>Chordata</taxon>
        <taxon>Craniata</taxon>
        <taxon>Vertebrata</taxon>
        <taxon>Euteleostomi</taxon>
        <taxon>Amphibia</taxon>
        <taxon>Batrachia</taxon>
        <taxon>Caudata</taxon>
        <taxon>Salamandroidea</taxon>
        <taxon>Salamandridae</taxon>
        <taxon>Pleurodelinae</taxon>
        <taxon>Pleurodeles</taxon>
    </lineage>
</organism>
<feature type="region of interest" description="Disordered" evidence="1">
    <location>
        <begin position="1"/>
        <end position="36"/>
    </location>
</feature>
<dbReference type="AlphaFoldDB" id="A0AAV7Q9G3"/>
<evidence type="ECO:0000313" key="2">
    <source>
        <dbReference type="EMBL" id="KAJ1136224.1"/>
    </source>
</evidence>
<dbReference type="Proteomes" id="UP001066276">
    <property type="component" value="Chromosome 6"/>
</dbReference>
<dbReference type="EMBL" id="JANPWB010000010">
    <property type="protein sequence ID" value="KAJ1136224.1"/>
    <property type="molecule type" value="Genomic_DNA"/>
</dbReference>
<accession>A0AAV7Q9G3</accession>
<name>A0AAV7Q9G3_PLEWA</name>
<proteinExistence type="predicted"/>